<keyword evidence="2 6" id="KW-0812">Transmembrane</keyword>
<evidence type="ECO:0000256" key="4">
    <source>
        <dbReference type="ARBA" id="ARBA00023136"/>
    </source>
</evidence>
<evidence type="ECO:0000256" key="5">
    <source>
        <dbReference type="SAM" id="MobiDB-lite"/>
    </source>
</evidence>
<feature type="transmembrane region" description="Helical" evidence="6">
    <location>
        <begin position="472"/>
        <end position="493"/>
    </location>
</feature>
<dbReference type="EMBL" id="JBBBZM010000137">
    <property type="protein sequence ID" value="KAL0633101.1"/>
    <property type="molecule type" value="Genomic_DNA"/>
</dbReference>
<feature type="transmembrane region" description="Helical" evidence="6">
    <location>
        <begin position="308"/>
        <end position="328"/>
    </location>
</feature>
<evidence type="ECO:0000256" key="3">
    <source>
        <dbReference type="ARBA" id="ARBA00022989"/>
    </source>
</evidence>
<feature type="transmembrane region" description="Helical" evidence="6">
    <location>
        <begin position="505"/>
        <end position="524"/>
    </location>
</feature>
<reference evidence="7 8" key="1">
    <citation type="submission" date="2024-02" db="EMBL/GenBank/DDBJ databases">
        <title>Discinaceae phylogenomics.</title>
        <authorList>
            <person name="Dirks A.C."/>
            <person name="James T.Y."/>
        </authorList>
    </citation>
    <scope>NUCLEOTIDE SEQUENCE [LARGE SCALE GENOMIC DNA]</scope>
    <source>
        <strain evidence="7 8">ACD0624</strain>
    </source>
</reference>
<dbReference type="PANTHER" id="PTHR11040:SF44">
    <property type="entry name" value="PROTEIN ZNTC-RELATED"/>
    <property type="match status" value="1"/>
</dbReference>
<evidence type="ECO:0000256" key="1">
    <source>
        <dbReference type="ARBA" id="ARBA00004141"/>
    </source>
</evidence>
<feature type="compositionally biased region" description="Basic and acidic residues" evidence="5">
    <location>
        <begin position="169"/>
        <end position="193"/>
    </location>
</feature>
<comment type="subcellular location">
    <subcellularLocation>
        <location evidence="1">Membrane</location>
        <topology evidence="1">Multi-pass membrane protein</topology>
    </subcellularLocation>
</comment>
<comment type="caution">
    <text evidence="7">The sequence shown here is derived from an EMBL/GenBank/DDBJ whole genome shotgun (WGS) entry which is preliminary data.</text>
</comment>
<feature type="transmembrane region" description="Helical" evidence="6">
    <location>
        <begin position="275"/>
        <end position="296"/>
    </location>
</feature>
<evidence type="ECO:0000313" key="7">
    <source>
        <dbReference type="EMBL" id="KAL0633101.1"/>
    </source>
</evidence>
<feature type="region of interest" description="Disordered" evidence="5">
    <location>
        <begin position="169"/>
        <end position="202"/>
    </location>
</feature>
<keyword evidence="4 6" id="KW-0472">Membrane</keyword>
<dbReference type="Pfam" id="PF02535">
    <property type="entry name" value="Zip"/>
    <property type="match status" value="1"/>
</dbReference>
<dbReference type="Proteomes" id="UP001447188">
    <property type="component" value="Unassembled WGS sequence"/>
</dbReference>
<accession>A0ABR3GC10</accession>
<name>A0ABR3GC10_9PEZI</name>
<organism evidence="7 8">
    <name type="scientific">Discina gigas</name>
    <dbReference type="NCBI Taxonomy" id="1032678"/>
    <lineage>
        <taxon>Eukaryota</taxon>
        <taxon>Fungi</taxon>
        <taxon>Dikarya</taxon>
        <taxon>Ascomycota</taxon>
        <taxon>Pezizomycotina</taxon>
        <taxon>Pezizomycetes</taxon>
        <taxon>Pezizales</taxon>
        <taxon>Discinaceae</taxon>
        <taxon>Discina</taxon>
    </lineage>
</organism>
<feature type="transmembrane region" description="Helical" evidence="6">
    <location>
        <begin position="235"/>
        <end position="255"/>
    </location>
</feature>
<dbReference type="PANTHER" id="PTHR11040">
    <property type="entry name" value="ZINC/IRON TRANSPORTER"/>
    <property type="match status" value="1"/>
</dbReference>
<feature type="transmembrane region" description="Helical" evidence="6">
    <location>
        <begin position="544"/>
        <end position="562"/>
    </location>
</feature>
<protein>
    <submittedName>
        <fullName evidence="7">High-affinity Zn(2+) transporter zrt1</fullName>
    </submittedName>
</protein>
<keyword evidence="3 6" id="KW-1133">Transmembrane helix</keyword>
<evidence type="ECO:0000313" key="8">
    <source>
        <dbReference type="Proteomes" id="UP001447188"/>
    </source>
</evidence>
<keyword evidence="8" id="KW-1185">Reference proteome</keyword>
<evidence type="ECO:0000256" key="2">
    <source>
        <dbReference type="ARBA" id="ARBA00022692"/>
    </source>
</evidence>
<proteinExistence type="predicted"/>
<gene>
    <name evidence="7" type="primary">ZRT1</name>
    <name evidence="7" type="ORF">Q9L58_008001</name>
</gene>
<sequence length="565" mass="59887">MSSMSIRVLALHVIYAYLVVSGVFRTLFLAQKTVVADSLEKDEGKFDKMLLCRGTGYGDSGGRPGNFLPYCENGIGEYVALSPGASSTAAAASSASTAVGPVLAGTSLTGCEGVQYCTTVPGEIAVAPQAPTGEVSPTDCHKHAEEKYCTTSSDQDVLIHAFSLNTRSDHDHDHNDDHDDHTDHTDHTDHADPMDEMNAPQNCHTHGGVEHCSGASLEGMTCERPDGSYNVRIRVGSLFIVFVTSSIAVFGPILLRRFSKNVSTTGIRFTMIKQFGTGVIIATALIHLLTHASLQFASPCLGELDYEATTTAIVMAGAFLTFLVEFLGGRYIMHRRGQKTAAAAAAATAAVTVPTSANGSSASSSVGGLEVEKSQNLRAQGDLEMSRQQPPPLVYHGGHGHDIVESDDKLSVWVMEMGIIFHSILIGITTVVSGDSAFRSLLIVIIFHQMFEGLALGSRISTLSTVSTLSKSIMATVFACITPLGMMIGILVLKNFNGSDRTTILALGTLDALSAGILIWVGFVEMWAGDWIHGDLKRAGMVKTAAAMGSLVAGMLLMALLGKWA</sequence>
<feature type="transmembrane region" description="Helical" evidence="6">
    <location>
        <begin position="412"/>
        <end position="434"/>
    </location>
</feature>
<evidence type="ECO:0000256" key="6">
    <source>
        <dbReference type="SAM" id="Phobius"/>
    </source>
</evidence>
<dbReference type="InterPro" id="IPR003689">
    <property type="entry name" value="ZIP"/>
</dbReference>